<comment type="caution">
    <text evidence="1">The sequence shown here is derived from an EMBL/GenBank/DDBJ whole genome shotgun (WGS) entry which is preliminary data.</text>
</comment>
<organism evidence="1 2">
    <name type="scientific">Sodaliphilus pleomorphus</name>
    <dbReference type="NCBI Taxonomy" id="2606626"/>
    <lineage>
        <taxon>Bacteria</taxon>
        <taxon>Pseudomonadati</taxon>
        <taxon>Bacteroidota</taxon>
        <taxon>Bacteroidia</taxon>
        <taxon>Bacteroidales</taxon>
        <taxon>Muribaculaceae</taxon>
        <taxon>Sodaliphilus</taxon>
    </lineage>
</organism>
<dbReference type="RefSeq" id="WP_154327956.1">
    <property type="nucleotide sequence ID" value="NZ_CP045696.1"/>
</dbReference>
<reference evidence="1 2" key="1">
    <citation type="submission" date="2019-08" db="EMBL/GenBank/DDBJ databases">
        <title>In-depth cultivation of the pig gut microbiome towards novel bacterial diversity and tailored functional studies.</title>
        <authorList>
            <person name="Wylensek D."/>
            <person name="Hitch T.C.A."/>
            <person name="Clavel T."/>
        </authorList>
    </citation>
    <scope>NUCLEOTIDE SEQUENCE [LARGE SCALE GENOMIC DNA]</scope>
    <source>
        <strain evidence="1 2">Oil-RF-744-WCA-WT-10</strain>
    </source>
</reference>
<proteinExistence type="predicted"/>
<evidence type="ECO:0000313" key="2">
    <source>
        <dbReference type="Proteomes" id="UP000483362"/>
    </source>
</evidence>
<gene>
    <name evidence="1" type="ORF">FYJ29_00485</name>
</gene>
<protein>
    <submittedName>
        <fullName evidence="1">Uncharacterized protein</fullName>
    </submittedName>
</protein>
<dbReference type="AlphaFoldDB" id="A0A6L5X9H2"/>
<name>A0A6L5X9H2_9BACT</name>
<evidence type="ECO:0000313" key="1">
    <source>
        <dbReference type="EMBL" id="MSS16257.1"/>
    </source>
</evidence>
<sequence length="226" mass="25806">MNPTELEHIQAQLHDQIRRTAIDSPSENSSNLILDGISDINAYCASAPKIMWILKEAYGKGTDWDIWDGYESLEQTLNSPTWQVMMYTLYGIRTGKHFNDMPRLNNKMLDMLKGIAYININKYAAESRSGSMQQAFEKWQNVLIRQIECYAPDVIIFGNTFSLFEAEDFAKESQKIGGESGKAPIYESPSGILLVDTWHPNNTKMKRAEYVDSIIDGIRHHYPVDC</sequence>
<dbReference type="Proteomes" id="UP000483362">
    <property type="component" value="Unassembled WGS sequence"/>
</dbReference>
<keyword evidence="2" id="KW-1185">Reference proteome</keyword>
<accession>A0A6L5X9H2</accession>
<dbReference type="EMBL" id="VULT01000001">
    <property type="protein sequence ID" value="MSS16257.1"/>
    <property type="molecule type" value="Genomic_DNA"/>
</dbReference>